<feature type="binding site" evidence="7">
    <location>
        <position position="139"/>
    </location>
    <ligand>
        <name>substrate</name>
    </ligand>
</feature>
<feature type="chain" id="PRO_5031348790" evidence="9">
    <location>
        <begin position="43"/>
        <end position="343"/>
    </location>
</feature>
<organism evidence="11 12">
    <name type="scientific">Cellulomonas oligotrophica</name>
    <dbReference type="NCBI Taxonomy" id="931536"/>
    <lineage>
        <taxon>Bacteria</taxon>
        <taxon>Bacillati</taxon>
        <taxon>Actinomycetota</taxon>
        <taxon>Actinomycetes</taxon>
        <taxon>Micrococcales</taxon>
        <taxon>Cellulomonadaceae</taxon>
        <taxon>Cellulomonas</taxon>
    </lineage>
</organism>
<dbReference type="GO" id="GO:0031222">
    <property type="term" value="P:arabinan catabolic process"/>
    <property type="evidence" value="ECO:0007669"/>
    <property type="project" value="UniProtKB-UniPathway"/>
</dbReference>
<dbReference type="Gene3D" id="2.115.10.20">
    <property type="entry name" value="Glycosyl hydrolase domain, family 43"/>
    <property type="match status" value="1"/>
</dbReference>
<keyword evidence="9" id="KW-0732">Signal</keyword>
<gene>
    <name evidence="10" type="primary">abnA</name>
    <name evidence="11" type="ORF">BKA21_002920</name>
    <name evidence="10" type="ORF">Col01nite_37000</name>
</gene>
<evidence type="ECO:0000256" key="7">
    <source>
        <dbReference type="PIRSR" id="PIRSR026534-2"/>
    </source>
</evidence>
<evidence type="ECO:0000256" key="2">
    <source>
        <dbReference type="ARBA" id="ARBA00009865"/>
    </source>
</evidence>
<evidence type="ECO:0000256" key="5">
    <source>
        <dbReference type="PIRNR" id="PIRNR026534"/>
    </source>
</evidence>
<evidence type="ECO:0000256" key="3">
    <source>
        <dbReference type="ARBA" id="ARBA00022801"/>
    </source>
</evidence>
<sequence>MQTHPTPEPGRRRRPGGLRAAVVAVALAALAVTGAGTSPAVAATYPGPGAVTGSVSPVHDPTMVKRPDGTYVVISTGQNLDVRTSTDRTRFTHVGKVFPNGASWTLPYTDPSDPTALWAPDLSYRNGQYYLYYSASSFGSNRSAIFLATSPTAMPGTWTHRGRIIETTTSSTYNAIDPSLTVDASGAWWLSFGSFWSGIKMIRLNSETGLRSTTQTTVHSLASRPTAGGSVEAPTIFRRGGYYYLFVSFDLCCRGADSTYRTMVGRSTSITGPYRDRAGTLMTAGGGTEILASHGSVYGPGHPGVFTDADADVLTYHYYTSTGTPRLGLNLLGWDSSAWPYVY</sequence>
<evidence type="ECO:0000256" key="9">
    <source>
        <dbReference type="SAM" id="SignalP"/>
    </source>
</evidence>
<feature type="binding site" evidence="7">
    <location>
        <position position="60"/>
    </location>
    <ligand>
        <name>substrate</name>
    </ligand>
</feature>
<name>A0A7Y9FHC5_9CELL</name>
<feature type="site" description="Important for catalytic activity, responsible for pKa modulation of the active site Glu and correct orientation of both the proton donor and substrate" evidence="8">
    <location>
        <position position="177"/>
    </location>
</feature>
<evidence type="ECO:0000256" key="4">
    <source>
        <dbReference type="ARBA" id="ARBA00023295"/>
    </source>
</evidence>
<comment type="caution">
    <text evidence="11">The sequence shown here is derived from an EMBL/GenBank/DDBJ whole genome shotgun (WGS) entry which is preliminary data.</text>
</comment>
<dbReference type="Proteomes" id="UP000618382">
    <property type="component" value="Unassembled WGS sequence"/>
</dbReference>
<feature type="binding site" evidence="7">
    <location>
        <begin position="174"/>
        <end position="177"/>
    </location>
    <ligand>
        <name>substrate</name>
    </ligand>
</feature>
<feature type="active site" description="Proton donor" evidence="6">
    <location>
        <position position="232"/>
    </location>
</feature>
<dbReference type="Pfam" id="PF04616">
    <property type="entry name" value="Glyco_hydro_43"/>
    <property type="match status" value="1"/>
</dbReference>
<evidence type="ECO:0000256" key="6">
    <source>
        <dbReference type="PIRSR" id="PIRSR026534-1"/>
    </source>
</evidence>
<protein>
    <submittedName>
        <fullName evidence="11">Arabinan endo-1,5-alpha-L-arabinosidase</fullName>
        <ecNumber evidence="11">3.2.1.99</ecNumber>
    </submittedName>
</protein>
<dbReference type="GO" id="GO:0046558">
    <property type="term" value="F:arabinan endo-1,5-alpha-L-arabinosidase activity"/>
    <property type="evidence" value="ECO:0007669"/>
    <property type="project" value="UniProtKB-EC"/>
</dbReference>
<comment type="similarity">
    <text evidence="2 5">Belongs to the glycosyl hydrolase 43 family.</text>
</comment>
<dbReference type="PANTHER" id="PTHR43301:SF3">
    <property type="entry name" value="ARABINAN ENDO-1,5-ALPHA-L-ARABINOSIDASE A-RELATED"/>
    <property type="match status" value="1"/>
</dbReference>
<dbReference type="InterPro" id="IPR023296">
    <property type="entry name" value="Glyco_hydro_beta-prop_sf"/>
</dbReference>
<dbReference type="SUPFAM" id="SSF75005">
    <property type="entry name" value="Arabinanase/levansucrase/invertase"/>
    <property type="match status" value="1"/>
</dbReference>
<evidence type="ECO:0000313" key="11">
    <source>
        <dbReference type="EMBL" id="NYD87371.1"/>
    </source>
</evidence>
<feature type="signal peptide" evidence="9">
    <location>
        <begin position="1"/>
        <end position="42"/>
    </location>
</feature>
<feature type="active site" description="Proton acceptor" evidence="6">
    <location>
        <position position="60"/>
    </location>
</feature>
<dbReference type="AlphaFoldDB" id="A0A7Y9FHC5"/>
<dbReference type="PIRSF" id="PIRSF026534">
    <property type="entry name" value="Endo_alpha-L-arabinosidase"/>
    <property type="match status" value="1"/>
</dbReference>
<evidence type="ECO:0000256" key="1">
    <source>
        <dbReference type="ARBA" id="ARBA00004834"/>
    </source>
</evidence>
<feature type="binding site" evidence="7">
    <location>
        <begin position="194"/>
        <end position="196"/>
    </location>
    <ligand>
        <name>substrate</name>
    </ligand>
</feature>
<dbReference type="Proteomes" id="UP000577956">
    <property type="component" value="Unassembled WGS sequence"/>
</dbReference>
<dbReference type="InterPro" id="IPR006710">
    <property type="entry name" value="Glyco_hydro_43"/>
</dbReference>
<dbReference type="CDD" id="cd08998">
    <property type="entry name" value="GH43_Arb43a-like"/>
    <property type="match status" value="1"/>
</dbReference>
<evidence type="ECO:0000313" key="10">
    <source>
        <dbReference type="EMBL" id="GIG34541.1"/>
    </source>
</evidence>
<keyword evidence="4 5" id="KW-0326">Glycosidase</keyword>
<keyword evidence="13" id="KW-1185">Reference proteome</keyword>
<keyword evidence="3 5" id="KW-0378">Hydrolase</keyword>
<dbReference type="RefSeq" id="WP_140459721.1">
    <property type="nucleotide sequence ID" value="NZ_BAABFI010000007.1"/>
</dbReference>
<proteinExistence type="inferred from homology"/>
<comment type="pathway">
    <text evidence="1 5">Glycan metabolism; L-arabinan degradation.</text>
</comment>
<dbReference type="InterPro" id="IPR016840">
    <property type="entry name" value="Glyco_hydro_43_endo_a_Ara-ase"/>
</dbReference>
<evidence type="ECO:0000256" key="8">
    <source>
        <dbReference type="PIRSR" id="PIRSR026534-3"/>
    </source>
</evidence>
<reference evidence="11 12" key="1">
    <citation type="submission" date="2020-07" db="EMBL/GenBank/DDBJ databases">
        <title>Sequencing the genomes of 1000 actinobacteria strains.</title>
        <authorList>
            <person name="Klenk H.-P."/>
        </authorList>
    </citation>
    <scope>NUCLEOTIDE SEQUENCE [LARGE SCALE GENOMIC DNA]</scope>
    <source>
        <strain evidence="11 12">DSM 24482</strain>
    </source>
</reference>
<dbReference type="EMBL" id="BONN01000019">
    <property type="protein sequence ID" value="GIG34541.1"/>
    <property type="molecule type" value="Genomic_DNA"/>
</dbReference>
<reference evidence="10 13" key="2">
    <citation type="submission" date="2021-01" db="EMBL/GenBank/DDBJ databases">
        <title>Whole genome shotgun sequence of Cellulomonas oligotrophica NBRC 109435.</title>
        <authorList>
            <person name="Komaki H."/>
            <person name="Tamura T."/>
        </authorList>
    </citation>
    <scope>NUCLEOTIDE SEQUENCE [LARGE SCALE GENOMIC DNA]</scope>
    <source>
        <strain evidence="10 13">NBRC 109435</strain>
    </source>
</reference>
<dbReference type="EC" id="3.2.1.99" evidence="11"/>
<accession>A0A7Y9FHC5</accession>
<evidence type="ECO:0000313" key="12">
    <source>
        <dbReference type="Proteomes" id="UP000577956"/>
    </source>
</evidence>
<dbReference type="EMBL" id="JACCBK010000001">
    <property type="protein sequence ID" value="NYD87371.1"/>
    <property type="molecule type" value="Genomic_DNA"/>
</dbReference>
<feature type="site" description="Important for substrate recognition" evidence="8">
    <location>
        <position position="302"/>
    </location>
</feature>
<dbReference type="UniPathway" id="UPA00667"/>
<dbReference type="InterPro" id="IPR050727">
    <property type="entry name" value="GH43_arabinanases"/>
</dbReference>
<evidence type="ECO:0000313" key="13">
    <source>
        <dbReference type="Proteomes" id="UP000618382"/>
    </source>
</evidence>
<dbReference type="PANTHER" id="PTHR43301">
    <property type="entry name" value="ARABINAN ENDO-1,5-ALPHA-L-ARABINOSIDASE"/>
    <property type="match status" value="1"/>
</dbReference>